<evidence type="ECO:0000313" key="2">
    <source>
        <dbReference type="EMBL" id="RMX98976.1"/>
    </source>
</evidence>
<feature type="compositionally biased region" description="Low complexity" evidence="1">
    <location>
        <begin position="71"/>
        <end position="81"/>
    </location>
</feature>
<feature type="compositionally biased region" description="Acidic residues" evidence="1">
    <location>
        <begin position="245"/>
        <end position="260"/>
    </location>
</feature>
<sequence length="1127" mass="123912">MSPTTFSQRNAAGVKGKRVAGKPGRFDPSVPLHMTTRKRARKPSNDLSPSANGSVWEDESTRSSLEDGRPSSSRSQLSQDSAELDAPEISRTAATPDITTSMDQSNAGEESFESPSKSHLPEQYRASPSRKRKRNTDSPPAPTNGSLVAPTISHQDAKSYEVVNDAMDVDSPALMSEREVSDESTQTRDQNNDAVAIGVASVDATPIVSEAASPASSVSGDDETSPQKQTHVEGEETFPTPQENLADDVEDAEDEDDVDEQLQSGDESRPTRRPGGKRRRAVHPDDKVEMAMRRSLDIRKAYRNTVRDMKAVLADIAQRQMNNLKDNPACHEESTEHENVKGDLDEAYEKRCRLIRDQQRFNQQHLEQRLVDEKHVAAKMLQLRLQDAEDAFLDRVERQLLEIGRAVRSTSSTIELDTDDEDDIIPKPKRMGYRFRRGSALDPAYQSRSLSALETEWALDLMQRRLAMQRELENFREDGIPKPAAPFTVMERSIRDSANAKKDSVTVLNTMVNAANEIETRPGIPVIPNEEATGLQLLGDLASRPSIVVPAQGTLRAKQGYEDMASRTPAHHAANQAASATNQDPPQQAQHRKSSQSLPKSHSQPQPQPPRIEFTASPRARQLLDERYETKKGTPSSQSAHVARQNHAAFSPPDVRQGEPPASSPKHQREQTDSLPQLAAKPNSDIRQRPPEPSPLRLQSPFGLPREESNQRQNEQGPVHPRSSPALGSQRSLTSVSDGRPARSSISSPFDFLFRNAPLTEEALTTQSGASEEIRNRSSLDQVPFPHNILQPQTQERPASPGAADTRRPRTERSPFGAPLLGPEATQSRRGSFVVVKQEAGSDSSQIGDQTGEQKSSSGPDSKGNKTHINWRKTNKAERNGASRRAHKNKNKERRHHSVGEAGYAGPPQTDAATLAHSPVERKSAFPLPPPPHVGLPGHQSPQSMRPPHNFGALLHGPEALPPERWREDYGGSNQHQHRNSFPPPPPPPPHWPQLQNDIFPLPPIRHQPPPSHGVSADQYRSNQGFPTVPPPPHFPPPTPNARPFPAPPAGLGPWSSQYGGPALAPATPDSRFHPSGLGPQPGPLPAFAQQQRHEPPHRKRGHSDTHVGPADPGWKGWKPYSGPGRR</sequence>
<feature type="compositionally biased region" description="Basic residues" evidence="1">
    <location>
        <begin position="271"/>
        <end position="281"/>
    </location>
</feature>
<feature type="compositionally biased region" description="Basic residues" evidence="1">
    <location>
        <begin position="865"/>
        <end position="874"/>
    </location>
</feature>
<feature type="compositionally biased region" description="Pro residues" evidence="1">
    <location>
        <begin position="1028"/>
        <end position="1051"/>
    </location>
</feature>
<dbReference type="AlphaFoldDB" id="A0A3M6Y845"/>
<feature type="compositionally biased region" description="Pro residues" evidence="1">
    <location>
        <begin position="982"/>
        <end position="992"/>
    </location>
</feature>
<feature type="compositionally biased region" description="Low complexity" evidence="1">
    <location>
        <begin position="571"/>
        <end position="583"/>
    </location>
</feature>
<feature type="compositionally biased region" description="Low complexity" evidence="1">
    <location>
        <begin position="208"/>
        <end position="219"/>
    </location>
</feature>
<evidence type="ECO:0000313" key="3">
    <source>
        <dbReference type="Proteomes" id="UP000282582"/>
    </source>
</evidence>
<protein>
    <submittedName>
        <fullName evidence="2">Uncharacterized protein</fullName>
    </submittedName>
</protein>
<organism evidence="2 3">
    <name type="scientific">Hortaea werneckii</name>
    <name type="common">Black yeast</name>
    <name type="synonym">Cladosporium werneckii</name>
    <dbReference type="NCBI Taxonomy" id="91943"/>
    <lineage>
        <taxon>Eukaryota</taxon>
        <taxon>Fungi</taxon>
        <taxon>Dikarya</taxon>
        <taxon>Ascomycota</taxon>
        <taxon>Pezizomycotina</taxon>
        <taxon>Dothideomycetes</taxon>
        <taxon>Dothideomycetidae</taxon>
        <taxon>Mycosphaerellales</taxon>
        <taxon>Teratosphaeriaceae</taxon>
        <taxon>Hortaea</taxon>
    </lineage>
</organism>
<feature type="region of interest" description="Disordered" evidence="1">
    <location>
        <begin position="566"/>
        <end position="617"/>
    </location>
</feature>
<reference evidence="2 3" key="1">
    <citation type="journal article" date="2018" name="BMC Genomics">
        <title>Genomic evidence for intraspecific hybridization in a clonal and extremely halotolerant yeast.</title>
        <authorList>
            <person name="Gostincar C."/>
            <person name="Stajich J.E."/>
            <person name="Zupancic J."/>
            <person name="Zalar P."/>
            <person name="Gunde-Cimerman N."/>
        </authorList>
    </citation>
    <scope>NUCLEOTIDE SEQUENCE [LARGE SCALE GENOMIC DNA]</scope>
    <source>
        <strain evidence="2 3">EXF-6654</strain>
    </source>
</reference>
<feature type="compositionally biased region" description="Polar residues" evidence="1">
    <location>
        <begin position="183"/>
        <end position="193"/>
    </location>
</feature>
<feature type="region of interest" description="Disordered" evidence="1">
    <location>
        <begin position="1"/>
        <end position="286"/>
    </location>
</feature>
<comment type="caution">
    <text evidence="2">The sequence shown here is derived from an EMBL/GenBank/DDBJ whole genome shotgun (WGS) entry which is preliminary data.</text>
</comment>
<feature type="compositionally biased region" description="Basic residues" evidence="1">
    <location>
        <begin position="882"/>
        <end position="897"/>
    </location>
</feature>
<name>A0A3M6Y845_HORWE</name>
<dbReference type="EMBL" id="QWIK01000961">
    <property type="protein sequence ID" value="RMX98976.1"/>
    <property type="molecule type" value="Genomic_DNA"/>
</dbReference>
<feature type="region of interest" description="Disordered" evidence="1">
    <location>
        <begin position="629"/>
        <end position="1127"/>
    </location>
</feature>
<feature type="compositionally biased region" description="Basic and acidic residues" evidence="1">
    <location>
        <begin position="59"/>
        <end position="69"/>
    </location>
</feature>
<feature type="compositionally biased region" description="Pro residues" evidence="1">
    <location>
        <begin position="1001"/>
        <end position="1012"/>
    </location>
</feature>
<evidence type="ECO:0000256" key="1">
    <source>
        <dbReference type="SAM" id="MobiDB-lite"/>
    </source>
</evidence>
<feature type="compositionally biased region" description="Polar residues" evidence="1">
    <location>
        <begin position="97"/>
        <end position="117"/>
    </location>
</feature>
<feature type="compositionally biased region" description="Polar residues" evidence="1">
    <location>
        <begin position="1"/>
        <end position="10"/>
    </location>
</feature>
<proteinExistence type="predicted"/>
<feature type="compositionally biased region" description="Polar residues" evidence="1">
    <location>
        <begin position="726"/>
        <end position="737"/>
    </location>
</feature>
<accession>A0A3M6Y845</accession>
<dbReference type="Proteomes" id="UP000282582">
    <property type="component" value="Unassembled WGS sequence"/>
</dbReference>
<feature type="compositionally biased region" description="Low complexity" evidence="1">
    <location>
        <begin position="595"/>
        <end position="605"/>
    </location>
</feature>
<feature type="compositionally biased region" description="Polar residues" evidence="1">
    <location>
        <begin position="841"/>
        <end position="860"/>
    </location>
</feature>
<gene>
    <name evidence="2" type="ORF">D0868_09787</name>
</gene>